<evidence type="ECO:0000256" key="3">
    <source>
        <dbReference type="ARBA" id="ARBA00022723"/>
    </source>
</evidence>
<proteinExistence type="inferred from homology"/>
<dbReference type="AlphaFoldDB" id="A0A3A5KAU1"/>
<feature type="binding site" evidence="6">
    <location>
        <position position="148"/>
    </location>
    <ligand>
        <name>Mg(2+)</name>
        <dbReference type="ChEBI" id="CHEBI:18420"/>
    </ligand>
</feature>
<dbReference type="InterPro" id="IPR015813">
    <property type="entry name" value="Pyrv/PenolPyrv_kinase-like_dom"/>
</dbReference>
<dbReference type="SUPFAM" id="SSF51621">
    <property type="entry name" value="Phosphoenolpyruvate/pyruvate domain"/>
    <property type="match status" value="1"/>
</dbReference>
<gene>
    <name evidence="8" type="ORF">D3227_32020</name>
</gene>
<dbReference type="PANTHER" id="PTHR32308:SF10">
    <property type="entry name" value="CITRATE LYASE SUBUNIT BETA"/>
    <property type="match status" value="1"/>
</dbReference>
<feature type="binding site" evidence="5">
    <location>
        <position position="69"/>
    </location>
    <ligand>
        <name>substrate</name>
    </ligand>
</feature>
<reference evidence="8 9" key="1">
    <citation type="submission" date="2018-09" db="EMBL/GenBank/DDBJ databases">
        <title>Mesorhizobium carmichaelinearum sp. nov. isolated from Carmichaelinea spp. root nodules in New Zealand.</title>
        <authorList>
            <person name="De Meyer S.E."/>
        </authorList>
    </citation>
    <scope>NUCLEOTIDE SEQUENCE [LARGE SCALE GENOMIC DNA]</scope>
    <source>
        <strain evidence="8 9">ICMP19557</strain>
    </source>
</reference>
<comment type="cofactor">
    <cofactor evidence="1">
        <name>Mg(2+)</name>
        <dbReference type="ChEBI" id="CHEBI:18420"/>
    </cofactor>
</comment>
<dbReference type="GO" id="GO:0016829">
    <property type="term" value="F:lyase activity"/>
    <property type="evidence" value="ECO:0007669"/>
    <property type="project" value="UniProtKB-KW"/>
</dbReference>
<keyword evidence="8" id="KW-0456">Lyase</keyword>
<accession>A0A3A5KAU1</accession>
<dbReference type="GO" id="GO:0006107">
    <property type="term" value="P:oxaloacetate metabolic process"/>
    <property type="evidence" value="ECO:0007669"/>
    <property type="project" value="TreeGrafter"/>
</dbReference>
<evidence type="ECO:0000313" key="8">
    <source>
        <dbReference type="EMBL" id="RJT29475.1"/>
    </source>
</evidence>
<sequence length="278" mass="29367">MSAQGDLHFTPVAPLFVPADRPERFEKADRSGADAIIIDLEDAVAPAAKDGARSNLHHALTLRNPTYVRINSQDSSWYTTDLAAVGALGLRRICLPKAESAAILDAMVRILGDDIEIMALIETARGLQAAGALAAHSHVARLAFGPADFALDLGVPASNDLKAHAMMRLAVASRAAGMPLPLDGPSFEVTDTARLATECQQALDHGAGGKLCIHPAQTSHVISAFQPSEQQLRWAQRVVDAARDGAARLVDGKMIDAPIIAQARALLARGRSQLSEGV</sequence>
<dbReference type="PIRSF" id="PIRSF015582">
    <property type="entry name" value="Cit_lyase_B"/>
    <property type="match status" value="1"/>
</dbReference>
<evidence type="ECO:0000256" key="5">
    <source>
        <dbReference type="PIRSR" id="PIRSR015582-1"/>
    </source>
</evidence>
<dbReference type="GO" id="GO:0000287">
    <property type="term" value="F:magnesium ion binding"/>
    <property type="evidence" value="ECO:0007669"/>
    <property type="project" value="TreeGrafter"/>
</dbReference>
<keyword evidence="4 6" id="KW-0460">Magnesium</keyword>
<dbReference type="RefSeq" id="WP_095090175.1">
    <property type="nucleotide sequence ID" value="NZ_QZWZ01000042.1"/>
</dbReference>
<dbReference type="InterPro" id="IPR040442">
    <property type="entry name" value="Pyrv_kinase-like_dom_sf"/>
</dbReference>
<dbReference type="Proteomes" id="UP000272706">
    <property type="component" value="Unassembled WGS sequence"/>
</dbReference>
<dbReference type="EMBL" id="QZWZ01000042">
    <property type="protein sequence ID" value="RJT29475.1"/>
    <property type="molecule type" value="Genomic_DNA"/>
</dbReference>
<comment type="caution">
    <text evidence="8">The sequence shown here is derived from an EMBL/GenBank/DDBJ whole genome shotgun (WGS) entry which is preliminary data.</text>
</comment>
<comment type="similarity">
    <text evidence="2">Belongs to the HpcH/HpaI aldolase family.</text>
</comment>
<dbReference type="Pfam" id="PF03328">
    <property type="entry name" value="HpcH_HpaI"/>
    <property type="match status" value="1"/>
</dbReference>
<organism evidence="8 9">
    <name type="scientific">Mesorhizobium waimense</name>
    <dbReference type="NCBI Taxonomy" id="1300307"/>
    <lineage>
        <taxon>Bacteria</taxon>
        <taxon>Pseudomonadati</taxon>
        <taxon>Pseudomonadota</taxon>
        <taxon>Alphaproteobacteria</taxon>
        <taxon>Hyphomicrobiales</taxon>
        <taxon>Phyllobacteriaceae</taxon>
        <taxon>Mesorhizobium</taxon>
    </lineage>
</organism>
<keyword evidence="9" id="KW-1185">Reference proteome</keyword>
<name>A0A3A5KAU1_9HYPH</name>
<evidence type="ECO:0000256" key="4">
    <source>
        <dbReference type="ARBA" id="ARBA00022842"/>
    </source>
</evidence>
<protein>
    <submittedName>
        <fullName evidence="8">CoA ester lyase</fullName>
    </submittedName>
</protein>
<dbReference type="InterPro" id="IPR011206">
    <property type="entry name" value="Citrate_lyase_beta/mcl1/mcl2"/>
</dbReference>
<feature type="domain" description="HpcH/HpaI aldolase/citrate lyase" evidence="7">
    <location>
        <begin position="15"/>
        <end position="215"/>
    </location>
</feature>
<feature type="binding site" evidence="5">
    <location>
        <position position="122"/>
    </location>
    <ligand>
        <name>substrate</name>
    </ligand>
</feature>
<dbReference type="InterPro" id="IPR005000">
    <property type="entry name" value="Aldolase/citrate-lyase_domain"/>
</dbReference>
<feature type="binding site" evidence="6">
    <location>
        <position position="122"/>
    </location>
    <ligand>
        <name>Mg(2+)</name>
        <dbReference type="ChEBI" id="CHEBI:18420"/>
    </ligand>
</feature>
<evidence type="ECO:0000256" key="2">
    <source>
        <dbReference type="ARBA" id="ARBA00005568"/>
    </source>
</evidence>
<dbReference type="PANTHER" id="PTHR32308">
    <property type="entry name" value="LYASE BETA SUBUNIT, PUTATIVE (AFU_ORTHOLOGUE AFUA_4G13030)-RELATED"/>
    <property type="match status" value="1"/>
</dbReference>
<dbReference type="OrthoDB" id="9800547at2"/>
<evidence type="ECO:0000256" key="1">
    <source>
        <dbReference type="ARBA" id="ARBA00001946"/>
    </source>
</evidence>
<dbReference type="Gene3D" id="3.20.20.60">
    <property type="entry name" value="Phosphoenolpyruvate-binding domains"/>
    <property type="match status" value="1"/>
</dbReference>
<keyword evidence="3 6" id="KW-0479">Metal-binding</keyword>
<evidence type="ECO:0000256" key="6">
    <source>
        <dbReference type="PIRSR" id="PIRSR015582-2"/>
    </source>
</evidence>
<evidence type="ECO:0000259" key="7">
    <source>
        <dbReference type="Pfam" id="PF03328"/>
    </source>
</evidence>
<evidence type="ECO:0000313" key="9">
    <source>
        <dbReference type="Proteomes" id="UP000272706"/>
    </source>
</evidence>